<dbReference type="EMBL" id="JBHSFH010000007">
    <property type="protein sequence ID" value="MFC4495367.1"/>
    <property type="molecule type" value="Genomic_DNA"/>
</dbReference>
<dbReference type="Pfam" id="PF01258">
    <property type="entry name" value="zf-dskA_traR"/>
    <property type="match status" value="1"/>
</dbReference>
<evidence type="ECO:0000256" key="5">
    <source>
        <dbReference type="SAM" id="Coils"/>
    </source>
</evidence>
<dbReference type="Gene3D" id="1.20.120.910">
    <property type="entry name" value="DksA, coiled-coil domain"/>
    <property type="match status" value="1"/>
</dbReference>
<dbReference type="RefSeq" id="WP_386448060.1">
    <property type="nucleotide sequence ID" value="NZ_JBHSFH010000007.1"/>
</dbReference>
<reference evidence="9" key="1">
    <citation type="journal article" date="2019" name="Int. J. Syst. Evol. Microbiol.">
        <title>The Global Catalogue of Microorganisms (GCM) 10K type strain sequencing project: providing services to taxonomists for standard genome sequencing and annotation.</title>
        <authorList>
            <consortium name="The Broad Institute Genomics Platform"/>
            <consortium name="The Broad Institute Genome Sequencing Center for Infectious Disease"/>
            <person name="Wu L."/>
            <person name="Ma J."/>
        </authorList>
    </citation>
    <scope>NUCLEOTIDE SEQUENCE [LARGE SCALE GENOMIC DNA]</scope>
    <source>
        <strain evidence="9">CGMCC 4.7357</strain>
    </source>
</reference>
<keyword evidence="1" id="KW-0479">Metal-binding</keyword>
<evidence type="ECO:0000256" key="1">
    <source>
        <dbReference type="ARBA" id="ARBA00022723"/>
    </source>
</evidence>
<feature type="region of interest" description="Disordered" evidence="6">
    <location>
        <begin position="1"/>
        <end position="38"/>
    </location>
</feature>
<dbReference type="SUPFAM" id="SSF57716">
    <property type="entry name" value="Glucocorticoid receptor-like (DNA-binding domain)"/>
    <property type="match status" value="1"/>
</dbReference>
<name>A0ABV9A645_9ACTN</name>
<feature type="coiled-coil region" evidence="5">
    <location>
        <begin position="42"/>
        <end position="69"/>
    </location>
</feature>
<feature type="compositionally biased region" description="Basic and acidic residues" evidence="6">
    <location>
        <begin position="26"/>
        <end position="38"/>
    </location>
</feature>
<dbReference type="PANTHER" id="PTHR33823">
    <property type="entry name" value="RNA POLYMERASE-BINDING TRANSCRIPTION FACTOR DKSA-RELATED"/>
    <property type="match status" value="1"/>
</dbReference>
<dbReference type="PROSITE" id="PS51128">
    <property type="entry name" value="ZF_DKSA_2"/>
    <property type="match status" value="1"/>
</dbReference>
<organism evidence="8 9">
    <name type="scientific">Streptomyces ovatisporus</name>
    <dbReference type="NCBI Taxonomy" id="1128682"/>
    <lineage>
        <taxon>Bacteria</taxon>
        <taxon>Bacillati</taxon>
        <taxon>Actinomycetota</taxon>
        <taxon>Actinomycetes</taxon>
        <taxon>Kitasatosporales</taxon>
        <taxon>Streptomycetaceae</taxon>
        <taxon>Streptomyces</taxon>
    </lineage>
</organism>
<dbReference type="InterPro" id="IPR000962">
    <property type="entry name" value="Znf_DskA_TraR"/>
</dbReference>
<evidence type="ECO:0000256" key="6">
    <source>
        <dbReference type="SAM" id="MobiDB-lite"/>
    </source>
</evidence>
<dbReference type="PANTHER" id="PTHR33823:SF2">
    <property type="entry name" value="RNA POLYMERASE-BINDING TRANSCRIPTION FACTOR DKSA"/>
    <property type="match status" value="1"/>
</dbReference>
<accession>A0ABV9A645</accession>
<sequence>MGDVRRDGQEAQDGQDRQGGQGGQDAGREHDGLAPGEREAVATELLAESERLRLEIDAAEEAEAQLRADCALDAADAGAENVSREQLRDRSAEAQVRLDRTVAALGRLREGTFGLCTDCSRPLGRERLLAVPTAALCLACRRRREAAAGSHSRGGG</sequence>
<evidence type="ECO:0000256" key="2">
    <source>
        <dbReference type="ARBA" id="ARBA00022771"/>
    </source>
</evidence>
<evidence type="ECO:0000313" key="8">
    <source>
        <dbReference type="EMBL" id="MFC4495367.1"/>
    </source>
</evidence>
<keyword evidence="5" id="KW-0175">Coiled coil</keyword>
<gene>
    <name evidence="8" type="ORF">ACFPA8_14620</name>
</gene>
<feature type="domain" description="Zinc finger DksA/TraR C4-type" evidence="7">
    <location>
        <begin position="111"/>
        <end position="145"/>
    </location>
</feature>
<keyword evidence="2" id="KW-0863">Zinc-finger</keyword>
<protein>
    <submittedName>
        <fullName evidence="8">TraR/DksA family transcriptional regulator</fullName>
    </submittedName>
</protein>
<keyword evidence="9" id="KW-1185">Reference proteome</keyword>
<comment type="caution">
    <text evidence="8">The sequence shown here is derived from an EMBL/GenBank/DDBJ whole genome shotgun (WGS) entry which is preliminary data.</text>
</comment>
<evidence type="ECO:0000256" key="4">
    <source>
        <dbReference type="PROSITE-ProRule" id="PRU00510"/>
    </source>
</evidence>
<feature type="zinc finger region" description="dksA C4-type" evidence="4">
    <location>
        <begin position="116"/>
        <end position="140"/>
    </location>
</feature>
<evidence type="ECO:0000256" key="3">
    <source>
        <dbReference type="ARBA" id="ARBA00022833"/>
    </source>
</evidence>
<proteinExistence type="predicted"/>
<evidence type="ECO:0000259" key="7">
    <source>
        <dbReference type="Pfam" id="PF01258"/>
    </source>
</evidence>
<keyword evidence="3" id="KW-0862">Zinc</keyword>
<dbReference type="Proteomes" id="UP001595997">
    <property type="component" value="Unassembled WGS sequence"/>
</dbReference>
<evidence type="ECO:0000313" key="9">
    <source>
        <dbReference type="Proteomes" id="UP001595997"/>
    </source>
</evidence>